<gene>
    <name evidence="2" type="ORF">ACFFJG_07175</name>
</gene>
<keyword evidence="3" id="KW-1185">Reference proteome</keyword>
<name>A0ABV6DZU7_9ACTN</name>
<keyword evidence="1" id="KW-0472">Membrane</keyword>
<dbReference type="InterPro" id="IPR019662">
    <property type="entry name" value="DUF2516"/>
</dbReference>
<evidence type="ECO:0000256" key="1">
    <source>
        <dbReference type="SAM" id="Phobius"/>
    </source>
</evidence>
<sequence>MSFYAVQSTTMLVVLVVLLAIKGFAFVNALTYRAEAYDAAGKLTKPAWCAITGLGFAAQLILISSSPLGIIHLAFTIAALVYLADVRPALKEVTSYRR</sequence>
<evidence type="ECO:0000313" key="2">
    <source>
        <dbReference type="EMBL" id="MFC0222258.1"/>
    </source>
</evidence>
<dbReference type="Proteomes" id="UP001589698">
    <property type="component" value="Unassembled WGS sequence"/>
</dbReference>
<feature type="transmembrane region" description="Helical" evidence="1">
    <location>
        <begin position="43"/>
        <end position="63"/>
    </location>
</feature>
<feature type="transmembrane region" description="Helical" evidence="1">
    <location>
        <begin position="69"/>
        <end position="90"/>
    </location>
</feature>
<feature type="transmembrane region" description="Helical" evidence="1">
    <location>
        <begin position="12"/>
        <end position="31"/>
    </location>
</feature>
<reference evidence="2 3" key="1">
    <citation type="submission" date="2024-09" db="EMBL/GenBank/DDBJ databases">
        <authorList>
            <person name="Sun Q."/>
            <person name="Mori K."/>
        </authorList>
    </citation>
    <scope>NUCLEOTIDE SEQUENCE [LARGE SCALE GENOMIC DNA]</scope>
    <source>
        <strain evidence="2 3">CCM 8654</strain>
    </source>
</reference>
<protein>
    <submittedName>
        <fullName evidence="2">DUF2516 family protein</fullName>
    </submittedName>
</protein>
<keyword evidence="1" id="KW-0812">Transmembrane</keyword>
<organism evidence="2 3">
    <name type="scientific">Nocardioides zeicaulis</name>
    <dbReference type="NCBI Taxonomy" id="1776857"/>
    <lineage>
        <taxon>Bacteria</taxon>
        <taxon>Bacillati</taxon>
        <taxon>Actinomycetota</taxon>
        <taxon>Actinomycetes</taxon>
        <taxon>Propionibacteriales</taxon>
        <taxon>Nocardioidaceae</taxon>
        <taxon>Nocardioides</taxon>
    </lineage>
</organism>
<accession>A0ABV6DZU7</accession>
<evidence type="ECO:0000313" key="3">
    <source>
        <dbReference type="Proteomes" id="UP001589698"/>
    </source>
</evidence>
<proteinExistence type="predicted"/>
<dbReference type="Pfam" id="PF10724">
    <property type="entry name" value="DUF2516"/>
    <property type="match status" value="1"/>
</dbReference>
<comment type="caution">
    <text evidence="2">The sequence shown here is derived from an EMBL/GenBank/DDBJ whole genome shotgun (WGS) entry which is preliminary data.</text>
</comment>
<dbReference type="RefSeq" id="WP_378517915.1">
    <property type="nucleotide sequence ID" value="NZ_CBCSDI010000021.1"/>
</dbReference>
<dbReference type="EMBL" id="JBHLXH010000001">
    <property type="protein sequence ID" value="MFC0222258.1"/>
    <property type="molecule type" value="Genomic_DNA"/>
</dbReference>
<keyword evidence="1" id="KW-1133">Transmembrane helix</keyword>